<evidence type="ECO:0008006" key="3">
    <source>
        <dbReference type="Google" id="ProtNLM"/>
    </source>
</evidence>
<dbReference type="Proteomes" id="UP000093391">
    <property type="component" value="Chromosome"/>
</dbReference>
<proteinExistence type="predicted"/>
<evidence type="ECO:0000313" key="2">
    <source>
        <dbReference type="Proteomes" id="UP000093391"/>
    </source>
</evidence>
<dbReference type="KEGG" id="ala:BFG52_07685"/>
<dbReference type="EMBL" id="CP016895">
    <property type="protein sequence ID" value="AOA58246.1"/>
    <property type="molecule type" value="Genomic_DNA"/>
</dbReference>
<dbReference type="RefSeq" id="WP_067554293.1">
    <property type="nucleotide sequence ID" value="NZ_CP016895.1"/>
</dbReference>
<accession>A0A1B2LZ86</accession>
<name>A0A1B2LZ86_9GAMM</name>
<dbReference type="STRING" id="1789224.BFG52_07685"/>
<reference evidence="1 2" key="1">
    <citation type="submission" date="2016-08" db="EMBL/GenBank/DDBJ databases">
        <authorList>
            <person name="Seilhamer J.J."/>
        </authorList>
    </citation>
    <scope>NUCLEOTIDE SEQUENCE [LARGE SCALE GENOMIC DNA]</scope>
    <source>
        <strain evidence="1 2">BRTC-1</strain>
    </source>
</reference>
<gene>
    <name evidence="1" type="ORF">BFG52_07685</name>
</gene>
<dbReference type="AlphaFoldDB" id="A0A1B2LZ86"/>
<evidence type="ECO:0000313" key="1">
    <source>
        <dbReference type="EMBL" id="AOA58246.1"/>
    </source>
</evidence>
<organism evidence="1 2">
    <name type="scientific">Acinetobacter larvae</name>
    <dbReference type="NCBI Taxonomy" id="1789224"/>
    <lineage>
        <taxon>Bacteria</taxon>
        <taxon>Pseudomonadati</taxon>
        <taxon>Pseudomonadota</taxon>
        <taxon>Gammaproteobacteria</taxon>
        <taxon>Moraxellales</taxon>
        <taxon>Moraxellaceae</taxon>
        <taxon>Acinetobacter</taxon>
    </lineage>
</organism>
<dbReference type="OrthoDB" id="6684503at2"/>
<protein>
    <recommendedName>
        <fullName evidence="3">Defence against restriction A N-terminal domain-containing protein</fullName>
    </recommendedName>
</protein>
<sequence length="424" mass="47329">MNNLISAQEAFNAVMAGKHVLCRAAGEMLEFDDLDQFPATIFAKSGYEFCIKIETIEVAGITFTKPLTFDEIIEGQEIYIVNTHDTSIHISEFNKATFSKLVKAINSGFAQRDEDNAKQQLQAFSRVLGRELVGDCPVVRLDDEKPKQTRKPRVKKEAAQTAISDVQDTTLTDAAIESLKAAEPDAVTITAVGDTVVETDNLIDFSNNKDEIKILRERIATATSVEELEALLPDLRNLHGEQGHLLMTTYDERKKVLASISDELNPLNIAKQIKADVAKASSKDELERLKNSVAQSRMFTNSILKDLEDAFDEREYQIKLDDLLVDVVNAQTPTEANAPVRYTTAWSEEQRKPLLVAISKRLSQFEQSVSSEAPSLMRDIQNAADLTALDALEIDISARAPDMQKKLMAEVYKRRAALEREHEV</sequence>
<keyword evidence="2" id="KW-1185">Reference proteome</keyword>